<dbReference type="EMBL" id="RQEV01000003">
    <property type="protein sequence ID" value="TGK21080.1"/>
    <property type="molecule type" value="Genomic_DNA"/>
</dbReference>
<accession>A0A4R9GTW9</accession>
<keyword evidence="3" id="KW-1185">Reference proteome</keyword>
<evidence type="ECO:0000313" key="3">
    <source>
        <dbReference type="Proteomes" id="UP000297855"/>
    </source>
</evidence>
<protein>
    <submittedName>
        <fullName evidence="2">PEGA domain-containing protein</fullName>
    </submittedName>
</protein>
<evidence type="ECO:0000313" key="2">
    <source>
        <dbReference type="EMBL" id="TGK21080.1"/>
    </source>
</evidence>
<evidence type="ECO:0000259" key="1">
    <source>
        <dbReference type="Pfam" id="PF08308"/>
    </source>
</evidence>
<proteinExistence type="predicted"/>
<dbReference type="InterPro" id="IPR013229">
    <property type="entry name" value="PEGA"/>
</dbReference>
<reference evidence="2" key="1">
    <citation type="journal article" date="2019" name="PLoS Negl. Trop. Dis.">
        <title>Revisiting the worldwide diversity of Leptospira species in the environment.</title>
        <authorList>
            <person name="Vincent A.T."/>
            <person name="Schiettekatte O."/>
            <person name="Bourhy P."/>
            <person name="Veyrier F.J."/>
            <person name="Picardeau M."/>
        </authorList>
    </citation>
    <scope>NUCLEOTIDE SEQUENCE [LARGE SCALE GENOMIC DNA]</scope>
    <source>
        <strain evidence="2">SCS5</strain>
    </source>
</reference>
<dbReference type="RefSeq" id="WP_135812372.1">
    <property type="nucleotide sequence ID" value="NZ_RQEV01000003.1"/>
</dbReference>
<organism evidence="2 3">
    <name type="scientific">Leptospira fluminis</name>
    <dbReference type="NCBI Taxonomy" id="2484979"/>
    <lineage>
        <taxon>Bacteria</taxon>
        <taxon>Pseudomonadati</taxon>
        <taxon>Spirochaetota</taxon>
        <taxon>Spirochaetia</taxon>
        <taxon>Leptospirales</taxon>
        <taxon>Leptospiraceae</taxon>
        <taxon>Leptospira</taxon>
    </lineage>
</organism>
<dbReference type="AlphaFoldDB" id="A0A4R9GTW9"/>
<dbReference type="Pfam" id="PF08308">
    <property type="entry name" value="PEGA"/>
    <property type="match status" value="1"/>
</dbReference>
<dbReference type="Proteomes" id="UP000297855">
    <property type="component" value="Unassembled WGS sequence"/>
</dbReference>
<feature type="domain" description="PEGA" evidence="1">
    <location>
        <begin position="296"/>
        <end position="336"/>
    </location>
</feature>
<gene>
    <name evidence="2" type="ORF">EHO61_04280</name>
</gene>
<dbReference type="NCBIfam" id="NF047815">
    <property type="entry name" value="LIC10124_lipo"/>
    <property type="match status" value="1"/>
</dbReference>
<comment type="caution">
    <text evidence="2">The sequence shown here is derived from an EMBL/GenBank/DDBJ whole genome shotgun (WGS) entry which is preliminary data.</text>
</comment>
<name>A0A4R9GTW9_9LEPT</name>
<dbReference type="OrthoDB" id="336490at2"/>
<sequence>MGTIYSRNRSFLSLLVFLPIACSTVQKLEEPPRAIQEPYYRALGENPGGFLFRESESDYKIRKSGHEKPILAFSPVSYPKSVDKKLIAYFEQEIGIPWREVQFSGVKIPSDIWSNPDALLTAAKNAEVDAFVQEKIVETDNGWLFQFSVIDPINGFKFGEFEGSFKRPVANSEDTGSWSQVFFWKAGDRIISLDARKATVPVWERKLFSSEIKEIINSSVRGKLNIRASSGDTDVFHKGVHLGKTPQLDFSVGEGLQEVEFHLKGKKPVVKTVLIRAGKRSSIFQEWEEDKTLGSAKIVSVPAGLSVSVDGFRQGETPFFRSGLNPGNYQIELIKDNPEGSLVYYESTLEVKSDKVAEIGFPYSGGSLLSETEFWKGSGESGFNPFGIGNLEFTKSKNLPPGWNGVYSLPIPADDLEIAGNFLLPSDHKSGTVAVTFHGPGFNLGFEAGPEKVSVFHFPSEGKTVGSYKYLKLENDVGRTFSFRTDAKEKRVRLYLGNDMVWEGQISFQGLWTISVLTRGDDFKENSPLKDLKIRYRGYK</sequence>